<protein>
    <submittedName>
        <fullName evidence="2">Uncharacterized protein</fullName>
    </submittedName>
</protein>
<dbReference type="Proteomes" id="UP000887576">
    <property type="component" value="Unplaced"/>
</dbReference>
<proteinExistence type="predicted"/>
<dbReference type="WBParaSite" id="JU765_v2.g5881.t1">
    <property type="protein sequence ID" value="JU765_v2.g5881.t1"/>
    <property type="gene ID" value="JU765_v2.g5881"/>
</dbReference>
<reference evidence="2" key="1">
    <citation type="submission" date="2022-11" db="UniProtKB">
        <authorList>
            <consortium name="WormBaseParasite"/>
        </authorList>
    </citation>
    <scope>IDENTIFICATION</scope>
</reference>
<organism evidence="1 2">
    <name type="scientific">Panagrolaimus sp. JU765</name>
    <dbReference type="NCBI Taxonomy" id="591449"/>
    <lineage>
        <taxon>Eukaryota</taxon>
        <taxon>Metazoa</taxon>
        <taxon>Ecdysozoa</taxon>
        <taxon>Nematoda</taxon>
        <taxon>Chromadorea</taxon>
        <taxon>Rhabditida</taxon>
        <taxon>Tylenchina</taxon>
        <taxon>Panagrolaimomorpha</taxon>
        <taxon>Panagrolaimoidea</taxon>
        <taxon>Panagrolaimidae</taxon>
        <taxon>Panagrolaimus</taxon>
    </lineage>
</organism>
<sequence>MKLLVCTFVGILFLQIIAGMAVKKNSDLAVNNNSLTFHKENVGRIVRKADNQQKEERKSRKNKKGRKGKKQGGKKARKNNRKKNNNRD</sequence>
<evidence type="ECO:0000313" key="2">
    <source>
        <dbReference type="WBParaSite" id="JU765_v2.g5881.t1"/>
    </source>
</evidence>
<name>A0AC34RDU7_9BILA</name>
<accession>A0AC34RDU7</accession>
<evidence type="ECO:0000313" key="1">
    <source>
        <dbReference type="Proteomes" id="UP000887576"/>
    </source>
</evidence>